<dbReference type="InterPro" id="IPR000504">
    <property type="entry name" value="RRM_dom"/>
</dbReference>
<dbReference type="GO" id="GO:0000398">
    <property type="term" value="P:mRNA splicing, via spliceosome"/>
    <property type="evidence" value="ECO:0007669"/>
    <property type="project" value="TreeGrafter"/>
</dbReference>
<organism evidence="8 9">
    <name type="scientific">Galdieria partita</name>
    <dbReference type="NCBI Taxonomy" id="83374"/>
    <lineage>
        <taxon>Eukaryota</taxon>
        <taxon>Rhodophyta</taxon>
        <taxon>Bangiophyceae</taxon>
        <taxon>Galdieriales</taxon>
        <taxon>Galdieriaceae</taxon>
        <taxon>Galdieria</taxon>
    </lineage>
</organism>
<evidence type="ECO:0000256" key="5">
    <source>
        <dbReference type="PROSITE-ProRule" id="PRU00176"/>
    </source>
</evidence>
<dbReference type="OrthoDB" id="4207594at2759"/>
<feature type="region of interest" description="Disordered" evidence="6">
    <location>
        <begin position="209"/>
        <end position="259"/>
    </location>
</feature>
<reference evidence="8" key="2">
    <citation type="submission" date="2022-01" db="EMBL/GenBank/DDBJ databases">
        <authorList>
            <person name="Hirooka S."/>
            <person name="Miyagishima S.Y."/>
        </authorList>
    </citation>
    <scope>NUCLEOTIDE SEQUENCE</scope>
    <source>
        <strain evidence="8">NBRC 102759</strain>
    </source>
</reference>
<evidence type="ECO:0000256" key="3">
    <source>
        <dbReference type="ARBA" id="ARBA00023242"/>
    </source>
</evidence>
<evidence type="ECO:0000259" key="7">
    <source>
        <dbReference type="PROSITE" id="PS50102"/>
    </source>
</evidence>
<dbReference type="PANTHER" id="PTHR13952">
    <property type="entry name" value="U1 SMALL NUCLEAR RIBONUCLEOPROTEIN 70 KD"/>
    <property type="match status" value="1"/>
</dbReference>
<dbReference type="Pfam" id="PF12220">
    <property type="entry name" value="U1snRNP70_N"/>
    <property type="match status" value="1"/>
</dbReference>
<evidence type="ECO:0000256" key="6">
    <source>
        <dbReference type="SAM" id="MobiDB-lite"/>
    </source>
</evidence>
<dbReference type="GO" id="GO:0005685">
    <property type="term" value="C:U1 snRNP"/>
    <property type="evidence" value="ECO:0007669"/>
    <property type="project" value="TreeGrafter"/>
</dbReference>
<dbReference type="Proteomes" id="UP001061958">
    <property type="component" value="Unassembled WGS sequence"/>
</dbReference>
<dbReference type="Pfam" id="PF00076">
    <property type="entry name" value="RRM_1"/>
    <property type="match status" value="1"/>
</dbReference>
<accession>A0A9C7Q3R2</accession>
<dbReference type="InterPro" id="IPR035979">
    <property type="entry name" value="RBD_domain_sf"/>
</dbReference>
<dbReference type="InterPro" id="IPR022023">
    <property type="entry name" value="U1snRNP70_N"/>
</dbReference>
<dbReference type="GO" id="GO:0003729">
    <property type="term" value="F:mRNA binding"/>
    <property type="evidence" value="ECO:0007669"/>
    <property type="project" value="TreeGrafter"/>
</dbReference>
<evidence type="ECO:0000313" key="9">
    <source>
        <dbReference type="Proteomes" id="UP001061958"/>
    </source>
</evidence>
<dbReference type="GO" id="GO:0071011">
    <property type="term" value="C:precatalytic spliceosome"/>
    <property type="evidence" value="ECO:0007669"/>
    <property type="project" value="TreeGrafter"/>
</dbReference>
<evidence type="ECO:0000256" key="1">
    <source>
        <dbReference type="ARBA" id="ARBA00004123"/>
    </source>
</evidence>
<keyword evidence="2 5" id="KW-0694">RNA-binding</keyword>
<evidence type="ECO:0000256" key="4">
    <source>
        <dbReference type="ARBA" id="ARBA00023274"/>
    </source>
</evidence>
<dbReference type="EMBL" id="BQMJ01000078">
    <property type="protein sequence ID" value="GJQ15958.1"/>
    <property type="molecule type" value="Genomic_DNA"/>
</dbReference>
<dbReference type="InterPro" id="IPR051183">
    <property type="entry name" value="U1_U11-U12_snRNP_70-35kDa"/>
</dbReference>
<gene>
    <name evidence="8" type="ORF">GpartN1_g7749.t1</name>
</gene>
<sequence>MQGGPRPRQGLPRYQMPEAVMELFRPREPLPYLPPPKKRKLRPLAGIAPFLDYIPEYKEKVIGSHSESREETFETPAMRRERKRKERREKFLQWKQKLLEQYSPPTEPNATSDPQKTLFVARLKPETTQLKLQAELEVFGKVKEIKLPISKRTGLPKGYAFVEFQRERDMREALRALEGKRIDGARVIVDVEKARTFKNWFPKKVRVETVEDSSAKVDKTKTVSPPAPGNKDRYSSPPPPRRGRGFRPNYSPRYRRNRS</sequence>
<comment type="caution">
    <text evidence="8">The sequence shown here is derived from an EMBL/GenBank/DDBJ whole genome shotgun (WGS) entry which is preliminary data.</text>
</comment>
<dbReference type="InterPro" id="IPR012677">
    <property type="entry name" value="Nucleotide-bd_a/b_plait_sf"/>
</dbReference>
<dbReference type="GO" id="GO:0030619">
    <property type="term" value="F:U1 snRNA binding"/>
    <property type="evidence" value="ECO:0007669"/>
    <property type="project" value="TreeGrafter"/>
</dbReference>
<dbReference type="SUPFAM" id="SSF54928">
    <property type="entry name" value="RNA-binding domain, RBD"/>
    <property type="match status" value="1"/>
</dbReference>
<evidence type="ECO:0000256" key="2">
    <source>
        <dbReference type="ARBA" id="ARBA00022884"/>
    </source>
</evidence>
<dbReference type="GO" id="GO:0071004">
    <property type="term" value="C:U2-type prespliceosome"/>
    <property type="evidence" value="ECO:0007669"/>
    <property type="project" value="TreeGrafter"/>
</dbReference>
<dbReference type="AlphaFoldDB" id="A0A9C7Q3R2"/>
<name>A0A9C7Q3R2_9RHOD</name>
<keyword evidence="3" id="KW-0539">Nucleus</keyword>
<keyword evidence="4" id="KW-0687">Ribonucleoprotein</keyword>
<feature type="compositionally biased region" description="Basic and acidic residues" evidence="6">
    <location>
        <begin position="209"/>
        <end position="221"/>
    </location>
</feature>
<evidence type="ECO:0000313" key="8">
    <source>
        <dbReference type="EMBL" id="GJQ15958.1"/>
    </source>
</evidence>
<dbReference type="Gene3D" id="3.30.70.330">
    <property type="match status" value="1"/>
</dbReference>
<dbReference type="PROSITE" id="PS50102">
    <property type="entry name" value="RRM"/>
    <property type="match status" value="1"/>
</dbReference>
<protein>
    <recommendedName>
        <fullName evidence="7">RRM domain-containing protein</fullName>
    </recommendedName>
</protein>
<feature type="region of interest" description="Disordered" evidence="6">
    <location>
        <begin position="64"/>
        <end position="87"/>
    </location>
</feature>
<dbReference type="PANTHER" id="PTHR13952:SF5">
    <property type="entry name" value="U1 SMALL NUCLEAR RIBONUCLEOPROTEIN 70 KDA"/>
    <property type="match status" value="1"/>
</dbReference>
<comment type="subcellular location">
    <subcellularLocation>
        <location evidence="1">Nucleus</location>
    </subcellularLocation>
</comment>
<keyword evidence="9" id="KW-1185">Reference proteome</keyword>
<reference evidence="8" key="1">
    <citation type="journal article" date="2022" name="Proc. Natl. Acad. Sci. U.S.A.">
        <title>Life cycle and functional genomics of the unicellular red alga Galdieria for elucidating algal and plant evolution and industrial use.</title>
        <authorList>
            <person name="Hirooka S."/>
            <person name="Itabashi T."/>
            <person name="Ichinose T.M."/>
            <person name="Onuma R."/>
            <person name="Fujiwara T."/>
            <person name="Yamashita S."/>
            <person name="Jong L.W."/>
            <person name="Tomita R."/>
            <person name="Iwane A.H."/>
            <person name="Miyagishima S.Y."/>
        </authorList>
    </citation>
    <scope>NUCLEOTIDE SEQUENCE</scope>
    <source>
        <strain evidence="8">NBRC 102759</strain>
    </source>
</reference>
<feature type="domain" description="RRM" evidence="7">
    <location>
        <begin position="116"/>
        <end position="194"/>
    </location>
</feature>
<dbReference type="SMART" id="SM00360">
    <property type="entry name" value="RRM"/>
    <property type="match status" value="1"/>
</dbReference>
<proteinExistence type="predicted"/>